<feature type="transmembrane region" description="Helical" evidence="5">
    <location>
        <begin position="117"/>
        <end position="138"/>
    </location>
</feature>
<evidence type="ECO:0000259" key="6">
    <source>
        <dbReference type="Pfam" id="PF01694"/>
    </source>
</evidence>
<evidence type="ECO:0000256" key="5">
    <source>
        <dbReference type="SAM" id="Phobius"/>
    </source>
</evidence>
<evidence type="ECO:0000256" key="2">
    <source>
        <dbReference type="ARBA" id="ARBA00022692"/>
    </source>
</evidence>
<evidence type="ECO:0000313" key="7">
    <source>
        <dbReference type="EMBL" id="MDP9822277.1"/>
    </source>
</evidence>
<keyword evidence="3 5" id="KW-1133">Transmembrane helix</keyword>
<reference evidence="7 8" key="1">
    <citation type="submission" date="2023-07" db="EMBL/GenBank/DDBJ databases">
        <title>Sequencing the genomes of 1000 actinobacteria strains.</title>
        <authorList>
            <person name="Klenk H.-P."/>
        </authorList>
    </citation>
    <scope>NUCLEOTIDE SEQUENCE [LARGE SCALE GENOMIC DNA]</scope>
    <source>
        <strain evidence="7 8">GD13</strain>
    </source>
</reference>
<dbReference type="GO" id="GO:0008233">
    <property type="term" value="F:peptidase activity"/>
    <property type="evidence" value="ECO:0007669"/>
    <property type="project" value="UniProtKB-KW"/>
</dbReference>
<evidence type="ECO:0000256" key="1">
    <source>
        <dbReference type="ARBA" id="ARBA00004141"/>
    </source>
</evidence>
<dbReference type="Pfam" id="PF01694">
    <property type="entry name" value="Rhomboid"/>
    <property type="match status" value="1"/>
</dbReference>
<dbReference type="SUPFAM" id="SSF144091">
    <property type="entry name" value="Rhomboid-like"/>
    <property type="match status" value="1"/>
</dbReference>
<dbReference type="InterPro" id="IPR022764">
    <property type="entry name" value="Peptidase_S54_rhomboid_dom"/>
</dbReference>
<dbReference type="InterPro" id="IPR035952">
    <property type="entry name" value="Rhomboid-like_sf"/>
</dbReference>
<accession>A0ABT9NPB8</accession>
<keyword evidence="7" id="KW-0378">Hydrolase</keyword>
<sequence length="199" mass="21089">MALAQRVRDGAPRWRSAAVVVVAFVALLWGIEVVDTVVGGRLDNGGVRPRSEDGAIGILLAPLLHVGWGHLIANTGPVLVLGFLVLAADLTRGIAVTLVIWLVGGAGTWLIAPDYTIHLGASTLIFGWLVYLILRGVFSLRIGEILLGVVLLVAYGGVLWGVLPGQTGVSWQSHLFGAVGGALAAWWFRGRERANQNAF</sequence>
<name>A0ABT9NPB8_9ACTN</name>
<comment type="caution">
    <text evidence="7">The sequence shown here is derived from an EMBL/GenBank/DDBJ whole genome shotgun (WGS) entry which is preliminary data.</text>
</comment>
<dbReference type="RefSeq" id="WP_068124935.1">
    <property type="nucleotide sequence ID" value="NZ_CCXJ01000783.2"/>
</dbReference>
<feature type="transmembrane region" description="Helical" evidence="5">
    <location>
        <begin position="169"/>
        <end position="188"/>
    </location>
</feature>
<feature type="transmembrane region" description="Helical" evidence="5">
    <location>
        <begin position="68"/>
        <end position="87"/>
    </location>
</feature>
<feature type="transmembrane region" description="Helical" evidence="5">
    <location>
        <begin position="12"/>
        <end position="31"/>
    </location>
</feature>
<dbReference type="Proteomes" id="UP001240447">
    <property type="component" value="Unassembled WGS sequence"/>
</dbReference>
<keyword evidence="8" id="KW-1185">Reference proteome</keyword>
<feature type="transmembrane region" description="Helical" evidence="5">
    <location>
        <begin position="94"/>
        <end position="111"/>
    </location>
</feature>
<keyword evidence="2 5" id="KW-0812">Transmembrane</keyword>
<feature type="domain" description="Peptidase S54 rhomboid" evidence="6">
    <location>
        <begin position="57"/>
        <end position="189"/>
    </location>
</feature>
<proteinExistence type="predicted"/>
<gene>
    <name evidence="7" type="ORF">J2S59_002086</name>
</gene>
<keyword evidence="7" id="KW-0645">Protease</keyword>
<dbReference type="EMBL" id="JAUSQM010000001">
    <property type="protein sequence ID" value="MDP9822277.1"/>
    <property type="molecule type" value="Genomic_DNA"/>
</dbReference>
<comment type="subcellular location">
    <subcellularLocation>
        <location evidence="1">Membrane</location>
        <topology evidence="1">Multi-pass membrane protein</topology>
    </subcellularLocation>
</comment>
<dbReference type="GO" id="GO:0006508">
    <property type="term" value="P:proteolysis"/>
    <property type="evidence" value="ECO:0007669"/>
    <property type="project" value="UniProtKB-KW"/>
</dbReference>
<evidence type="ECO:0000313" key="8">
    <source>
        <dbReference type="Proteomes" id="UP001240447"/>
    </source>
</evidence>
<evidence type="ECO:0000256" key="3">
    <source>
        <dbReference type="ARBA" id="ARBA00022989"/>
    </source>
</evidence>
<evidence type="ECO:0000256" key="4">
    <source>
        <dbReference type="ARBA" id="ARBA00023136"/>
    </source>
</evidence>
<organism evidence="7 8">
    <name type="scientific">Nocardioides massiliensis</name>
    <dbReference type="NCBI Taxonomy" id="1325935"/>
    <lineage>
        <taxon>Bacteria</taxon>
        <taxon>Bacillati</taxon>
        <taxon>Actinomycetota</taxon>
        <taxon>Actinomycetes</taxon>
        <taxon>Propionibacteriales</taxon>
        <taxon>Nocardioidaceae</taxon>
        <taxon>Nocardioides</taxon>
    </lineage>
</organism>
<protein>
    <submittedName>
        <fullName evidence="7">Membrane associated rhomboid family serine protease</fullName>
    </submittedName>
</protein>
<keyword evidence="4 5" id="KW-0472">Membrane</keyword>
<feature type="transmembrane region" description="Helical" evidence="5">
    <location>
        <begin position="145"/>
        <end position="163"/>
    </location>
</feature>
<dbReference type="Gene3D" id="1.20.1540.10">
    <property type="entry name" value="Rhomboid-like"/>
    <property type="match status" value="1"/>
</dbReference>